<organism evidence="2 3">
    <name type="scientific">Uncinocarpus reesii (strain UAMH 1704)</name>
    <dbReference type="NCBI Taxonomy" id="336963"/>
    <lineage>
        <taxon>Eukaryota</taxon>
        <taxon>Fungi</taxon>
        <taxon>Dikarya</taxon>
        <taxon>Ascomycota</taxon>
        <taxon>Pezizomycotina</taxon>
        <taxon>Eurotiomycetes</taxon>
        <taxon>Eurotiomycetidae</taxon>
        <taxon>Onygenales</taxon>
        <taxon>Onygenaceae</taxon>
        <taxon>Uncinocarpus</taxon>
    </lineage>
</organism>
<dbReference type="VEuPathDB" id="FungiDB:UREG_00317"/>
<evidence type="ECO:0000313" key="3">
    <source>
        <dbReference type="Proteomes" id="UP000002058"/>
    </source>
</evidence>
<evidence type="ECO:0000313" key="2">
    <source>
        <dbReference type="EMBL" id="EEP75471.1"/>
    </source>
</evidence>
<dbReference type="InParanoid" id="C4JDF2"/>
<protein>
    <submittedName>
        <fullName evidence="2">Uncharacterized protein</fullName>
    </submittedName>
</protein>
<dbReference type="EMBL" id="CH476615">
    <property type="protein sequence ID" value="EEP75471.1"/>
    <property type="molecule type" value="Genomic_DNA"/>
</dbReference>
<sequence>MILFSWNIPSGLLALVVGICYNHEPKSFLKQTFHQLEKAGIQEVRFSLGIITLIVGSTLGLSEQEESNSDVIKGMPALLLRSTTSWIRTSAPEGTRFLVWRVRPLRHSALDERIATILIQVVYPSKLQATVVPSESTSRYSDHQ</sequence>
<feature type="signal peptide" evidence="1">
    <location>
        <begin position="1"/>
        <end position="18"/>
    </location>
</feature>
<feature type="chain" id="PRO_5002939354" evidence="1">
    <location>
        <begin position="19"/>
        <end position="144"/>
    </location>
</feature>
<dbReference type="RefSeq" id="XP_002540804.1">
    <property type="nucleotide sequence ID" value="XM_002540758.1"/>
</dbReference>
<keyword evidence="3" id="KW-1185">Reference proteome</keyword>
<gene>
    <name evidence="2" type="ORF">UREG_00317</name>
</gene>
<dbReference type="AlphaFoldDB" id="C4JDF2"/>
<accession>C4JDF2</accession>
<dbReference type="Proteomes" id="UP000002058">
    <property type="component" value="Unassembled WGS sequence"/>
</dbReference>
<name>C4JDF2_UNCRE</name>
<proteinExistence type="predicted"/>
<dbReference type="HOGENOM" id="CLU_1797879_0_0_1"/>
<dbReference type="GeneID" id="8439073"/>
<keyword evidence="1" id="KW-0732">Signal</keyword>
<reference evidence="3" key="1">
    <citation type="journal article" date="2009" name="Genome Res.">
        <title>Comparative genomic analyses of the human fungal pathogens Coccidioides and their relatives.</title>
        <authorList>
            <person name="Sharpton T.J."/>
            <person name="Stajich J.E."/>
            <person name="Rounsley S.D."/>
            <person name="Gardner M.J."/>
            <person name="Wortman J.R."/>
            <person name="Jordar V.S."/>
            <person name="Maiti R."/>
            <person name="Kodira C.D."/>
            <person name="Neafsey D.E."/>
            <person name="Zeng Q."/>
            <person name="Hung C.-Y."/>
            <person name="McMahan C."/>
            <person name="Muszewska A."/>
            <person name="Grynberg M."/>
            <person name="Mandel M.A."/>
            <person name="Kellner E.M."/>
            <person name="Barker B.M."/>
            <person name="Galgiani J.N."/>
            <person name="Orbach M.J."/>
            <person name="Kirkland T.N."/>
            <person name="Cole G.T."/>
            <person name="Henn M.R."/>
            <person name="Birren B.W."/>
            <person name="Taylor J.W."/>
        </authorList>
    </citation>
    <scope>NUCLEOTIDE SEQUENCE [LARGE SCALE GENOMIC DNA]</scope>
    <source>
        <strain evidence="3">UAMH 1704</strain>
    </source>
</reference>
<dbReference type="KEGG" id="ure:UREG_00317"/>
<evidence type="ECO:0000256" key="1">
    <source>
        <dbReference type="SAM" id="SignalP"/>
    </source>
</evidence>